<keyword evidence="1" id="KW-0378">Hydrolase</keyword>
<dbReference type="NCBIfam" id="TIGR01076">
    <property type="entry name" value="sortase_fam"/>
    <property type="match status" value="1"/>
</dbReference>
<dbReference type="Gene3D" id="2.40.260.10">
    <property type="entry name" value="Sortase"/>
    <property type="match status" value="1"/>
</dbReference>
<keyword evidence="2" id="KW-1133">Transmembrane helix</keyword>
<proteinExistence type="predicted"/>
<evidence type="ECO:0000256" key="1">
    <source>
        <dbReference type="ARBA" id="ARBA00022801"/>
    </source>
</evidence>
<keyword evidence="2" id="KW-0812">Transmembrane</keyword>
<dbReference type="AlphaFoldDB" id="A0A0G0PX55"/>
<feature type="transmembrane region" description="Helical" evidence="2">
    <location>
        <begin position="17"/>
        <end position="38"/>
    </location>
</feature>
<dbReference type="EMBL" id="LBXN01000034">
    <property type="protein sequence ID" value="KKR32724.1"/>
    <property type="molecule type" value="Genomic_DNA"/>
</dbReference>
<dbReference type="Proteomes" id="UP000034539">
    <property type="component" value="Unassembled WGS sequence"/>
</dbReference>
<keyword evidence="2" id="KW-0472">Membrane</keyword>
<dbReference type="GO" id="GO:0016787">
    <property type="term" value="F:hydrolase activity"/>
    <property type="evidence" value="ECO:0007669"/>
    <property type="project" value="UniProtKB-KW"/>
</dbReference>
<evidence type="ECO:0000313" key="4">
    <source>
        <dbReference type="Proteomes" id="UP000034539"/>
    </source>
</evidence>
<dbReference type="SUPFAM" id="SSF63817">
    <property type="entry name" value="Sortase"/>
    <property type="match status" value="1"/>
</dbReference>
<comment type="caution">
    <text evidence="3">The sequence shown here is derived from an EMBL/GenBank/DDBJ whole genome shotgun (WGS) entry which is preliminary data.</text>
</comment>
<evidence type="ECO:0000313" key="3">
    <source>
        <dbReference type="EMBL" id="KKR32724.1"/>
    </source>
</evidence>
<dbReference type="Pfam" id="PF04203">
    <property type="entry name" value="Sortase"/>
    <property type="match status" value="1"/>
</dbReference>
<protein>
    <submittedName>
        <fullName evidence="3">Sortase family protein</fullName>
    </submittedName>
</protein>
<accession>A0A0G0PX55</accession>
<evidence type="ECO:0000256" key="2">
    <source>
        <dbReference type="SAM" id="Phobius"/>
    </source>
</evidence>
<sequence>MALYTYRKIKPRPFKKLFSAVSVFFMISGISLIAWVAYPIVSFELFFAPRFVGIIKPIPEEVIAEALENRFPEALSSTRVDYTKANVWFPKKPQLRTSSVVEDYNLSIPKLKIKDASVIIGSEDLNKSLIHYGGTATPGDYGNAVIFGHSVLPAFYDPKNYKTIFSTLPTLTNGDDIYLNYDNVTYKYTVEEMRVVSPDDISVLEQKFDDSYISLITCVPPGTYWKRLVVKARLAKI</sequence>
<dbReference type="InterPro" id="IPR023365">
    <property type="entry name" value="Sortase_dom-sf"/>
</dbReference>
<reference evidence="3 4" key="1">
    <citation type="journal article" date="2015" name="Nature">
        <title>rRNA introns, odd ribosomes, and small enigmatic genomes across a large radiation of phyla.</title>
        <authorList>
            <person name="Brown C.T."/>
            <person name="Hug L.A."/>
            <person name="Thomas B.C."/>
            <person name="Sharon I."/>
            <person name="Castelle C.J."/>
            <person name="Singh A."/>
            <person name="Wilkins M.J."/>
            <person name="Williams K.H."/>
            <person name="Banfield J.F."/>
        </authorList>
    </citation>
    <scope>NUCLEOTIDE SEQUENCE [LARGE SCALE GENOMIC DNA]</scope>
</reference>
<organism evidence="3 4">
    <name type="scientific">Candidatus Gottesmanbacteria bacterium GW2011_GWC2_39_8</name>
    <dbReference type="NCBI Taxonomy" id="1618450"/>
    <lineage>
        <taxon>Bacteria</taxon>
        <taxon>Candidatus Gottesmaniibacteriota</taxon>
    </lineage>
</organism>
<gene>
    <name evidence="3" type="ORF">UT63_C0034G0005</name>
</gene>
<dbReference type="InterPro" id="IPR005754">
    <property type="entry name" value="Sortase"/>
</dbReference>
<name>A0A0G0PX55_9BACT</name>